<sequence length="63" mass="6718">AGTVVEIKCLALVEVSANVAETANVAVANVVVVVQKIVLMEAIVEVILAHAKSDEFFNKIIRK</sequence>
<feature type="non-terminal residue" evidence="1">
    <location>
        <position position="1"/>
    </location>
</feature>
<dbReference type="EMBL" id="HQ288062">
    <property type="protein sequence ID" value="ADY39487.1"/>
    <property type="molecule type" value="mRNA"/>
</dbReference>
<reference evidence="1" key="1">
    <citation type="journal article" date="2011" name="Toxicon">
        <title>The tale of a resting gland: transcriptome of a replete venom gland from the scorpion Hottentotta judaicus.</title>
        <authorList>
            <person name="Morgenstern D."/>
            <person name="Rohde B.H."/>
            <person name="King G.F."/>
            <person name="Tal T."/>
            <person name="Sher D."/>
            <person name="Zlotkin E."/>
        </authorList>
    </citation>
    <scope>NUCLEOTIDE SEQUENCE</scope>
    <source>
        <tissue evidence="1">Telson</tissue>
    </source>
</reference>
<evidence type="ECO:0000313" key="1">
    <source>
        <dbReference type="EMBL" id="ADY39487.1"/>
    </source>
</evidence>
<protein>
    <submittedName>
        <fullName evidence="1">Putative cysteine-rich secretory protein</fullName>
    </submittedName>
</protein>
<name>F1CIV6_HOTJU</name>
<proteinExistence type="evidence at transcript level"/>
<dbReference type="AlphaFoldDB" id="F1CIV6"/>
<organism evidence="1">
    <name type="scientific">Hottentotta judaicus</name>
    <name type="common">Black scorpion</name>
    <name type="synonym">Buthotus judaicus</name>
    <dbReference type="NCBI Taxonomy" id="6863"/>
    <lineage>
        <taxon>Eukaryota</taxon>
        <taxon>Metazoa</taxon>
        <taxon>Ecdysozoa</taxon>
        <taxon>Arthropoda</taxon>
        <taxon>Chelicerata</taxon>
        <taxon>Arachnida</taxon>
        <taxon>Scorpiones</taxon>
        <taxon>Buthida</taxon>
        <taxon>Buthoidea</taxon>
        <taxon>Buthidae</taxon>
        <taxon>Hottentotta</taxon>
    </lineage>
</organism>
<accession>F1CIV6</accession>